<dbReference type="Proteomes" id="UP000276133">
    <property type="component" value="Unassembled WGS sequence"/>
</dbReference>
<dbReference type="AlphaFoldDB" id="A0A3M7Q2H6"/>
<proteinExistence type="predicted"/>
<feature type="non-terminal residue" evidence="1">
    <location>
        <position position="115"/>
    </location>
</feature>
<gene>
    <name evidence="1" type="ORF">BpHYR1_025871</name>
</gene>
<evidence type="ECO:0000313" key="1">
    <source>
        <dbReference type="EMBL" id="RNA05215.1"/>
    </source>
</evidence>
<dbReference type="EMBL" id="REGN01007816">
    <property type="protein sequence ID" value="RNA05215.1"/>
    <property type="molecule type" value="Genomic_DNA"/>
</dbReference>
<evidence type="ECO:0000313" key="2">
    <source>
        <dbReference type="Proteomes" id="UP000276133"/>
    </source>
</evidence>
<name>A0A3M7Q2H6_BRAPC</name>
<sequence>MEVDVEPENNNIWILIGNKEQFLSNIIFIVGNSSSWQLRTAYIEDLRPALNKNSLDNMTEINIFQSWFHFGQVAFQVFVNLVFAKAWASSAHIGKQYTNSSDHSGNWSDHFALQK</sequence>
<protein>
    <submittedName>
        <fullName evidence="1">Uncharacterized protein</fullName>
    </submittedName>
</protein>
<accession>A0A3M7Q2H6</accession>
<organism evidence="1 2">
    <name type="scientific">Brachionus plicatilis</name>
    <name type="common">Marine rotifer</name>
    <name type="synonym">Brachionus muelleri</name>
    <dbReference type="NCBI Taxonomy" id="10195"/>
    <lineage>
        <taxon>Eukaryota</taxon>
        <taxon>Metazoa</taxon>
        <taxon>Spiralia</taxon>
        <taxon>Gnathifera</taxon>
        <taxon>Rotifera</taxon>
        <taxon>Eurotatoria</taxon>
        <taxon>Monogononta</taxon>
        <taxon>Pseudotrocha</taxon>
        <taxon>Ploima</taxon>
        <taxon>Brachionidae</taxon>
        <taxon>Brachionus</taxon>
    </lineage>
</organism>
<reference evidence="1 2" key="1">
    <citation type="journal article" date="2018" name="Sci. Rep.">
        <title>Genomic signatures of local adaptation to the degree of environmental predictability in rotifers.</title>
        <authorList>
            <person name="Franch-Gras L."/>
            <person name="Hahn C."/>
            <person name="Garcia-Roger E.M."/>
            <person name="Carmona M.J."/>
            <person name="Serra M."/>
            <person name="Gomez A."/>
        </authorList>
    </citation>
    <scope>NUCLEOTIDE SEQUENCE [LARGE SCALE GENOMIC DNA]</scope>
    <source>
        <strain evidence="1">HYR1</strain>
    </source>
</reference>
<comment type="caution">
    <text evidence="1">The sequence shown here is derived from an EMBL/GenBank/DDBJ whole genome shotgun (WGS) entry which is preliminary data.</text>
</comment>
<keyword evidence="2" id="KW-1185">Reference proteome</keyword>